<gene>
    <name evidence="4" type="ORF">SK128_020765</name>
</gene>
<accession>A0AAN8ZX43</accession>
<dbReference type="PROSITE" id="PS50004">
    <property type="entry name" value="C2"/>
    <property type="match status" value="1"/>
</dbReference>
<feature type="compositionally biased region" description="Polar residues" evidence="1">
    <location>
        <begin position="178"/>
        <end position="187"/>
    </location>
</feature>
<feature type="domain" description="C2" evidence="3">
    <location>
        <begin position="363"/>
        <end position="488"/>
    </location>
</feature>
<reference evidence="4 5" key="1">
    <citation type="submission" date="2023-11" db="EMBL/GenBank/DDBJ databases">
        <title>Halocaridina rubra genome assembly.</title>
        <authorList>
            <person name="Smith C."/>
        </authorList>
    </citation>
    <scope>NUCLEOTIDE SEQUENCE [LARGE SCALE GENOMIC DNA]</scope>
    <source>
        <strain evidence="4">EP-1</strain>
        <tissue evidence="4">Whole</tissue>
    </source>
</reference>
<dbReference type="GO" id="GO:0070382">
    <property type="term" value="C:exocytic vesicle"/>
    <property type="evidence" value="ECO:0007669"/>
    <property type="project" value="TreeGrafter"/>
</dbReference>
<dbReference type="GO" id="GO:0005544">
    <property type="term" value="F:calcium-dependent phospholipid binding"/>
    <property type="evidence" value="ECO:0007669"/>
    <property type="project" value="TreeGrafter"/>
</dbReference>
<evidence type="ECO:0000259" key="3">
    <source>
        <dbReference type="PROSITE" id="PS50004"/>
    </source>
</evidence>
<dbReference type="GO" id="GO:0001786">
    <property type="term" value="F:phosphatidylserine binding"/>
    <property type="evidence" value="ECO:0007669"/>
    <property type="project" value="TreeGrafter"/>
</dbReference>
<dbReference type="GO" id="GO:0000149">
    <property type="term" value="F:SNARE binding"/>
    <property type="evidence" value="ECO:0007669"/>
    <property type="project" value="TreeGrafter"/>
</dbReference>
<dbReference type="InterPro" id="IPR035892">
    <property type="entry name" value="C2_domain_sf"/>
</dbReference>
<dbReference type="Gene3D" id="2.60.40.150">
    <property type="entry name" value="C2 domain"/>
    <property type="match status" value="1"/>
</dbReference>
<keyword evidence="2" id="KW-0472">Membrane</keyword>
<proteinExistence type="predicted"/>
<feature type="region of interest" description="Disordered" evidence="1">
    <location>
        <begin position="1"/>
        <end position="30"/>
    </location>
</feature>
<dbReference type="SUPFAM" id="SSF49562">
    <property type="entry name" value="C2 domain (Calcium/lipid-binding domain, CaLB)"/>
    <property type="match status" value="1"/>
</dbReference>
<keyword evidence="5" id="KW-1185">Reference proteome</keyword>
<dbReference type="InterPro" id="IPR000008">
    <property type="entry name" value="C2_dom"/>
</dbReference>
<dbReference type="AlphaFoldDB" id="A0AAN8ZX43"/>
<dbReference type="GO" id="GO:0005509">
    <property type="term" value="F:calcium ion binding"/>
    <property type="evidence" value="ECO:0007669"/>
    <property type="project" value="TreeGrafter"/>
</dbReference>
<dbReference type="EMBL" id="JAXCGZ010018964">
    <property type="protein sequence ID" value="KAK7066983.1"/>
    <property type="molecule type" value="Genomic_DNA"/>
</dbReference>
<feature type="region of interest" description="Disordered" evidence="1">
    <location>
        <begin position="168"/>
        <end position="200"/>
    </location>
</feature>
<dbReference type="GO" id="GO:0005886">
    <property type="term" value="C:plasma membrane"/>
    <property type="evidence" value="ECO:0007669"/>
    <property type="project" value="TreeGrafter"/>
</dbReference>
<sequence>MAPNILRTLQRESEESSQEELPTVKQPTVEGTVSQVPEIFLSHLPQQFQNPDSPNLHQISPADRIVLEEESKTFSPSRTPSPSSVISPLQPNIPRKGSLEEQILKNGGIRITQLDESIKDDTLESSSILIGTSLPQREGFHSASGHPSRISQIPDMEAHGRLLTGNIPNPPQAIPSLESDSSRQVNRTVKHPESEEETLTTTTASTTVYVHQHGVLKIPGHAPEAPADLNLTHHDRTIDVNRQTGEGGIIVKNDPLLTPQEATTLILVGLCSVFLVFICLVMFIKKIRRENLQKKVAEKEVDSVKSQPRYEATAYSLHPNPLSLLPPDILRALMQPLAGKAQEIYEEPVPSFLAMEPPEPGNQLGRLWFSVFYDYVKATLVLRILHARYVKGRGSTTNPGEVWVEACVLTSMNTIKASNKTDKRRASLAPIFNQNFTFRVDDEEVTQLLLRLTLYDIHPQNGEKPVGSVIVPLSAVDLCSSDIISRDLQ</sequence>
<feature type="compositionally biased region" description="Low complexity" evidence="1">
    <location>
        <begin position="75"/>
        <end position="88"/>
    </location>
</feature>
<evidence type="ECO:0000313" key="4">
    <source>
        <dbReference type="EMBL" id="KAK7066983.1"/>
    </source>
</evidence>
<dbReference type="Proteomes" id="UP001381693">
    <property type="component" value="Unassembled WGS sequence"/>
</dbReference>
<name>A0AAN8ZX43_HALRR</name>
<evidence type="ECO:0000256" key="2">
    <source>
        <dbReference type="SAM" id="Phobius"/>
    </source>
</evidence>
<protein>
    <recommendedName>
        <fullName evidence="3">C2 domain-containing protein</fullName>
    </recommendedName>
</protein>
<feature type="region of interest" description="Disordered" evidence="1">
    <location>
        <begin position="70"/>
        <end position="94"/>
    </location>
</feature>
<evidence type="ECO:0000256" key="1">
    <source>
        <dbReference type="SAM" id="MobiDB-lite"/>
    </source>
</evidence>
<dbReference type="Pfam" id="PF00168">
    <property type="entry name" value="C2"/>
    <property type="match status" value="1"/>
</dbReference>
<evidence type="ECO:0000313" key="5">
    <source>
        <dbReference type="Proteomes" id="UP001381693"/>
    </source>
</evidence>
<dbReference type="GO" id="GO:0030276">
    <property type="term" value="F:clathrin binding"/>
    <property type="evidence" value="ECO:0007669"/>
    <property type="project" value="TreeGrafter"/>
</dbReference>
<comment type="caution">
    <text evidence="4">The sequence shown here is derived from an EMBL/GenBank/DDBJ whole genome shotgun (WGS) entry which is preliminary data.</text>
</comment>
<feature type="transmembrane region" description="Helical" evidence="2">
    <location>
        <begin position="262"/>
        <end position="284"/>
    </location>
</feature>
<keyword evidence="2" id="KW-1133">Transmembrane helix</keyword>
<keyword evidence="2" id="KW-0812">Transmembrane</keyword>
<dbReference type="GO" id="GO:0017156">
    <property type="term" value="P:calcium-ion regulated exocytosis"/>
    <property type="evidence" value="ECO:0007669"/>
    <property type="project" value="TreeGrafter"/>
</dbReference>
<dbReference type="SMART" id="SM00239">
    <property type="entry name" value="C2"/>
    <property type="match status" value="1"/>
</dbReference>
<dbReference type="PANTHER" id="PTHR10024">
    <property type="entry name" value="SYNAPTOTAGMIN"/>
    <property type="match status" value="1"/>
</dbReference>
<organism evidence="4 5">
    <name type="scientific">Halocaridina rubra</name>
    <name type="common">Hawaiian red shrimp</name>
    <dbReference type="NCBI Taxonomy" id="373956"/>
    <lineage>
        <taxon>Eukaryota</taxon>
        <taxon>Metazoa</taxon>
        <taxon>Ecdysozoa</taxon>
        <taxon>Arthropoda</taxon>
        <taxon>Crustacea</taxon>
        <taxon>Multicrustacea</taxon>
        <taxon>Malacostraca</taxon>
        <taxon>Eumalacostraca</taxon>
        <taxon>Eucarida</taxon>
        <taxon>Decapoda</taxon>
        <taxon>Pleocyemata</taxon>
        <taxon>Caridea</taxon>
        <taxon>Atyoidea</taxon>
        <taxon>Atyidae</taxon>
        <taxon>Halocaridina</taxon>
    </lineage>
</organism>